<keyword evidence="3" id="KW-1185">Reference proteome</keyword>
<reference evidence="2" key="1">
    <citation type="submission" date="2020-09" db="EMBL/GenBank/DDBJ databases">
        <title>A novel bacterium of genus Neiella, isolated from South China Sea.</title>
        <authorList>
            <person name="Huang H."/>
            <person name="Mo K."/>
            <person name="Hu Y."/>
        </authorList>
    </citation>
    <scope>NUCLEOTIDE SEQUENCE</scope>
    <source>
        <strain evidence="2">HB171785</strain>
    </source>
</reference>
<name>A0A8J6QSA1_9GAMM</name>
<dbReference type="PANTHER" id="PTHR43179:SF7">
    <property type="entry name" value="RHAMNOSYLTRANSFERASE WBBL"/>
    <property type="match status" value="1"/>
</dbReference>
<sequence>MLKQVLRKISRRFRTSKPVTIDSIIATASGFEVAGWYDTAQVSSVSLIDISGKDVEAEIESVARPDVIQATGKHGQGFHILSAAGNDLSQFHLSIELTNGKRTSVALSGATAAVAQRLDFSPTEDVHDGLVGKLEFAVYTDKHVFVSGWLLDNNSIDSIAISDSSGKALTAKATILRYGRKDVADAFKGTLGVSSAGLAVLFELEQPGEIPAKLYVDLNVDDVTHRIKVADVFNGVSDPLTSIKRVLGPWKPGNRNHLLKADELILPVLYELFPADKLAKAQSIQFGHIPASPKASVIIPLYGRIDFMRFQLSNFNRHKSLDDYDIIYVLDDPSLRGKALRLAKEMHKILGISFRLLLLSENMGFGKANNIGVAHAKSDNLILLNSDILPSDSSWADELITVLNDKSDAGLVGARLLFEDGSMQHDGMVPMHVSEYPGLLFNDHPGKGWPVTLSPHKAELAECPLVTAACVAIKTSLYNELGGFDPAYVLGDFEDSDLCLKAIKAGKVNYIRRDTVLYHLERQSQNLVEAGDWKHKVTLLNAITFNNRWADNLAELFSLGKEVNR</sequence>
<dbReference type="Proteomes" id="UP000638014">
    <property type="component" value="Unassembled WGS sequence"/>
</dbReference>
<dbReference type="InterPro" id="IPR001173">
    <property type="entry name" value="Glyco_trans_2-like"/>
</dbReference>
<gene>
    <name evidence="2" type="ORF">IC617_10180</name>
</gene>
<dbReference type="EMBL" id="JACXAF010000012">
    <property type="protein sequence ID" value="MBD1389794.1"/>
    <property type="molecule type" value="Genomic_DNA"/>
</dbReference>
<dbReference type="AlphaFoldDB" id="A0A8J6QSA1"/>
<organism evidence="2 3">
    <name type="scientific">Neiella litorisoli</name>
    <dbReference type="NCBI Taxonomy" id="2771431"/>
    <lineage>
        <taxon>Bacteria</taxon>
        <taxon>Pseudomonadati</taxon>
        <taxon>Pseudomonadota</taxon>
        <taxon>Gammaproteobacteria</taxon>
        <taxon>Alteromonadales</taxon>
        <taxon>Echinimonadaceae</taxon>
        <taxon>Neiella</taxon>
    </lineage>
</organism>
<accession>A0A8J6QSA1</accession>
<feature type="domain" description="Glycosyltransferase 2-like" evidence="1">
    <location>
        <begin position="296"/>
        <end position="421"/>
    </location>
</feature>
<dbReference type="RefSeq" id="WP_191144893.1">
    <property type="nucleotide sequence ID" value="NZ_JACXAF010000012.1"/>
</dbReference>
<dbReference type="Pfam" id="PF00535">
    <property type="entry name" value="Glycos_transf_2"/>
    <property type="match status" value="1"/>
</dbReference>
<dbReference type="InterPro" id="IPR029044">
    <property type="entry name" value="Nucleotide-diphossugar_trans"/>
</dbReference>
<dbReference type="SUPFAM" id="SSF53448">
    <property type="entry name" value="Nucleotide-diphospho-sugar transferases"/>
    <property type="match status" value="1"/>
</dbReference>
<protein>
    <submittedName>
        <fullName evidence="2">Glycosyltransferase family 2 protein</fullName>
    </submittedName>
</protein>
<evidence type="ECO:0000313" key="2">
    <source>
        <dbReference type="EMBL" id="MBD1389794.1"/>
    </source>
</evidence>
<evidence type="ECO:0000313" key="3">
    <source>
        <dbReference type="Proteomes" id="UP000638014"/>
    </source>
</evidence>
<evidence type="ECO:0000259" key="1">
    <source>
        <dbReference type="Pfam" id="PF00535"/>
    </source>
</evidence>
<proteinExistence type="predicted"/>
<comment type="caution">
    <text evidence="2">The sequence shown here is derived from an EMBL/GenBank/DDBJ whole genome shotgun (WGS) entry which is preliminary data.</text>
</comment>
<dbReference type="Gene3D" id="3.90.550.10">
    <property type="entry name" value="Spore Coat Polysaccharide Biosynthesis Protein SpsA, Chain A"/>
    <property type="match status" value="1"/>
</dbReference>
<dbReference type="PANTHER" id="PTHR43179">
    <property type="entry name" value="RHAMNOSYLTRANSFERASE WBBL"/>
    <property type="match status" value="1"/>
</dbReference>